<feature type="region of interest" description="Disordered" evidence="1">
    <location>
        <begin position="47"/>
        <end position="113"/>
    </location>
</feature>
<feature type="compositionally biased region" description="Basic and acidic residues" evidence="1">
    <location>
        <begin position="217"/>
        <end position="244"/>
    </location>
</feature>
<feature type="region of interest" description="Disordered" evidence="1">
    <location>
        <begin position="144"/>
        <end position="244"/>
    </location>
</feature>
<dbReference type="Proteomes" id="UP000887013">
    <property type="component" value="Unassembled WGS sequence"/>
</dbReference>
<dbReference type="EMBL" id="BMAW01057269">
    <property type="protein sequence ID" value="GFT09849.1"/>
    <property type="molecule type" value="Genomic_DNA"/>
</dbReference>
<accession>A0A8X6THQ4</accession>
<feature type="compositionally biased region" description="Basic and acidic residues" evidence="1">
    <location>
        <begin position="149"/>
        <end position="159"/>
    </location>
</feature>
<organism evidence="2 3">
    <name type="scientific">Nephila pilipes</name>
    <name type="common">Giant wood spider</name>
    <name type="synonym">Nephila maculata</name>
    <dbReference type="NCBI Taxonomy" id="299642"/>
    <lineage>
        <taxon>Eukaryota</taxon>
        <taxon>Metazoa</taxon>
        <taxon>Ecdysozoa</taxon>
        <taxon>Arthropoda</taxon>
        <taxon>Chelicerata</taxon>
        <taxon>Arachnida</taxon>
        <taxon>Araneae</taxon>
        <taxon>Araneomorphae</taxon>
        <taxon>Entelegynae</taxon>
        <taxon>Araneoidea</taxon>
        <taxon>Nephilidae</taxon>
        <taxon>Nephila</taxon>
    </lineage>
</organism>
<keyword evidence="3" id="KW-1185">Reference proteome</keyword>
<sequence length="244" mass="27965">MTEENLLNHIIMRLSPKVMDYVEVRNPTTKAQLLQLVEKERDEGVLETDGFDGEGSRAEQVETGGSKGLVREETSKEKQWRGKRMRSEGSTESCNNRESWHQSKRRLPERRNWRKRSAPSLVEITEVKRRPHESCKWRKRPIPVLLPSETRKMTRREAADESGVLSRRSSLCPSRGADVENKVLSGRSSRGLPRGAADNDRQVLTGRSISPTQQIAHQREASGNRKDKSIPDKSRRSRNSEEQE</sequence>
<feature type="compositionally biased region" description="Polar residues" evidence="1">
    <location>
        <begin position="205"/>
        <end position="216"/>
    </location>
</feature>
<reference evidence="2" key="1">
    <citation type="submission" date="2020-08" db="EMBL/GenBank/DDBJ databases">
        <title>Multicomponent nature underlies the extraordinary mechanical properties of spider dragline silk.</title>
        <authorList>
            <person name="Kono N."/>
            <person name="Nakamura H."/>
            <person name="Mori M."/>
            <person name="Yoshida Y."/>
            <person name="Ohtoshi R."/>
            <person name="Malay A.D."/>
            <person name="Moran D.A.P."/>
            <person name="Tomita M."/>
            <person name="Numata K."/>
            <person name="Arakawa K."/>
        </authorList>
    </citation>
    <scope>NUCLEOTIDE SEQUENCE</scope>
</reference>
<evidence type="ECO:0000313" key="2">
    <source>
        <dbReference type="EMBL" id="GFT09849.1"/>
    </source>
</evidence>
<feature type="compositionally biased region" description="Basic and acidic residues" evidence="1">
    <location>
        <begin position="69"/>
        <end position="89"/>
    </location>
</feature>
<evidence type="ECO:0000313" key="3">
    <source>
        <dbReference type="Proteomes" id="UP000887013"/>
    </source>
</evidence>
<evidence type="ECO:0000256" key="1">
    <source>
        <dbReference type="SAM" id="MobiDB-lite"/>
    </source>
</evidence>
<proteinExistence type="predicted"/>
<protein>
    <submittedName>
        <fullName evidence="2">Uncharacterized protein</fullName>
    </submittedName>
</protein>
<dbReference type="AlphaFoldDB" id="A0A8X6THQ4"/>
<comment type="caution">
    <text evidence="2">The sequence shown here is derived from an EMBL/GenBank/DDBJ whole genome shotgun (WGS) entry which is preliminary data.</text>
</comment>
<feature type="compositionally biased region" description="Basic residues" evidence="1">
    <location>
        <begin position="102"/>
        <end position="113"/>
    </location>
</feature>
<gene>
    <name evidence="2" type="ORF">NPIL_180231</name>
</gene>
<name>A0A8X6THQ4_NEPPI</name>